<name>A0A3N0YMH6_ANAGA</name>
<reference evidence="1 2" key="1">
    <citation type="submission" date="2018-10" db="EMBL/GenBank/DDBJ databases">
        <title>Genome assembly for a Yunnan-Guizhou Plateau 3E fish, Anabarilius grahami (Regan), and its evolutionary and genetic applications.</title>
        <authorList>
            <person name="Jiang W."/>
        </authorList>
    </citation>
    <scope>NUCLEOTIDE SEQUENCE [LARGE SCALE GENOMIC DNA]</scope>
    <source>
        <strain evidence="1">AG-KIZ</strain>
        <tissue evidence="1">Muscle</tissue>
    </source>
</reference>
<dbReference type="Proteomes" id="UP000281406">
    <property type="component" value="Unassembled WGS sequence"/>
</dbReference>
<gene>
    <name evidence="1" type="ORF">DPX16_20590</name>
</gene>
<evidence type="ECO:0000313" key="2">
    <source>
        <dbReference type="Proteomes" id="UP000281406"/>
    </source>
</evidence>
<accession>A0A3N0YMH6</accession>
<sequence>MCEVFVQCKAKPAKPCSSLELDQVRLADELDSESRRRGDVRPQLFSQTVDLKHSSYYSAKTQEMRMRQRKRKLSWPLRAFKWGDSLHKRRGRFNGKENWYVLVKMCLLI</sequence>
<protein>
    <submittedName>
        <fullName evidence="1">Uncharacterized protein</fullName>
    </submittedName>
</protein>
<comment type="caution">
    <text evidence="1">The sequence shown here is derived from an EMBL/GenBank/DDBJ whole genome shotgun (WGS) entry which is preliminary data.</text>
</comment>
<evidence type="ECO:0000313" key="1">
    <source>
        <dbReference type="EMBL" id="ROL46938.1"/>
    </source>
</evidence>
<proteinExistence type="predicted"/>
<dbReference type="AlphaFoldDB" id="A0A3N0YMH6"/>
<organism evidence="1 2">
    <name type="scientific">Anabarilius grahami</name>
    <name type="common">Kanglang fish</name>
    <name type="synonym">Barilius grahami</name>
    <dbReference type="NCBI Taxonomy" id="495550"/>
    <lineage>
        <taxon>Eukaryota</taxon>
        <taxon>Metazoa</taxon>
        <taxon>Chordata</taxon>
        <taxon>Craniata</taxon>
        <taxon>Vertebrata</taxon>
        <taxon>Euteleostomi</taxon>
        <taxon>Actinopterygii</taxon>
        <taxon>Neopterygii</taxon>
        <taxon>Teleostei</taxon>
        <taxon>Ostariophysi</taxon>
        <taxon>Cypriniformes</taxon>
        <taxon>Xenocyprididae</taxon>
        <taxon>Xenocypridinae</taxon>
        <taxon>Xenocypridinae incertae sedis</taxon>
        <taxon>Anabarilius</taxon>
    </lineage>
</organism>
<dbReference type="EMBL" id="RJVU01036174">
    <property type="protein sequence ID" value="ROL46938.1"/>
    <property type="molecule type" value="Genomic_DNA"/>
</dbReference>
<keyword evidence="2" id="KW-1185">Reference proteome</keyword>